<dbReference type="Proteomes" id="UP000069773">
    <property type="component" value="Unassembled WGS sequence"/>
</dbReference>
<dbReference type="InterPro" id="IPR050765">
    <property type="entry name" value="Riboflavin_Biosynth_HTPR"/>
</dbReference>
<protein>
    <submittedName>
        <fullName evidence="6">Pyrimidine reductase family protein</fullName>
    </submittedName>
    <submittedName>
        <fullName evidence="5">Riboflavin biosynthesis protein RibD</fullName>
    </submittedName>
</protein>
<dbReference type="GO" id="GO:0008703">
    <property type="term" value="F:5-amino-6-(5-phosphoribosylamino)uracil reductase activity"/>
    <property type="evidence" value="ECO:0007669"/>
    <property type="project" value="InterPro"/>
</dbReference>
<keyword evidence="3" id="KW-0560">Oxidoreductase</keyword>
<evidence type="ECO:0000259" key="4">
    <source>
        <dbReference type="Pfam" id="PF01872"/>
    </source>
</evidence>
<comment type="pathway">
    <text evidence="1">Cofactor biosynthesis; riboflavin biosynthesis.</text>
</comment>
<dbReference type="PANTHER" id="PTHR38011:SF7">
    <property type="entry name" value="2,5-DIAMINO-6-RIBOSYLAMINO-4(3H)-PYRIMIDINONE 5'-PHOSPHATE REDUCTASE"/>
    <property type="match status" value="1"/>
</dbReference>
<reference evidence="5 7" key="1">
    <citation type="journal article" date="2016" name="Genome Announc.">
        <title>Draft Genome Sequences of Five Rapidly Growing Mycobacterium Species, M. thermoresistibile, M. fortuitum subsp. acetamidolyticum, M. canariasense, M. brisbanense, and M. novocastrense.</title>
        <authorList>
            <person name="Katahira K."/>
            <person name="Ogura Y."/>
            <person name="Gotoh Y."/>
            <person name="Hayashi T."/>
        </authorList>
    </citation>
    <scope>NUCLEOTIDE SEQUENCE [LARGE SCALE GENOMIC DNA]</scope>
    <source>
        <strain evidence="5 7">JCM18114</strain>
    </source>
</reference>
<dbReference type="SUPFAM" id="SSF53597">
    <property type="entry name" value="Dihydrofolate reductase-like"/>
    <property type="match status" value="1"/>
</dbReference>
<gene>
    <name evidence="6" type="ORF">H7I77_13445</name>
    <name evidence="5" type="ORF">RMCN_1209</name>
</gene>
<evidence type="ECO:0000256" key="2">
    <source>
        <dbReference type="ARBA" id="ARBA00022857"/>
    </source>
</evidence>
<name>A0AAW5SK35_MYCNV</name>
<evidence type="ECO:0000313" key="5">
    <source>
        <dbReference type="EMBL" id="GAT08076.1"/>
    </source>
</evidence>
<reference evidence="6" key="2">
    <citation type="submission" date="2020-07" db="EMBL/GenBank/DDBJ databases">
        <authorList>
            <person name="Pettersson B.M.F."/>
            <person name="Behra P.R.K."/>
            <person name="Ramesh M."/>
            <person name="Das S."/>
            <person name="Dasgupta S."/>
            <person name="Kirsebom L.A."/>
        </authorList>
    </citation>
    <scope>NUCLEOTIDE SEQUENCE</scope>
    <source>
        <strain evidence="6">DSM 44203</strain>
    </source>
</reference>
<dbReference type="RefSeq" id="WP_067387847.1">
    <property type="nucleotide sequence ID" value="NZ_BCTA01000020.1"/>
</dbReference>
<evidence type="ECO:0000256" key="3">
    <source>
        <dbReference type="ARBA" id="ARBA00023002"/>
    </source>
</evidence>
<organism evidence="6 8">
    <name type="scientific">Mycolicibacterium novocastrense</name>
    <name type="common">Mycobacterium novocastrense</name>
    <dbReference type="NCBI Taxonomy" id="59813"/>
    <lineage>
        <taxon>Bacteria</taxon>
        <taxon>Bacillati</taxon>
        <taxon>Actinomycetota</taxon>
        <taxon>Actinomycetes</taxon>
        <taxon>Mycobacteriales</taxon>
        <taxon>Mycobacteriaceae</taxon>
        <taxon>Mycolicibacterium</taxon>
    </lineage>
</organism>
<evidence type="ECO:0000313" key="6">
    <source>
        <dbReference type="EMBL" id="MCV7024341.1"/>
    </source>
</evidence>
<proteinExistence type="predicted"/>
<dbReference type="Gene3D" id="3.40.430.10">
    <property type="entry name" value="Dihydrofolate Reductase, subunit A"/>
    <property type="match status" value="1"/>
</dbReference>
<dbReference type="InterPro" id="IPR002734">
    <property type="entry name" value="RibDG_C"/>
</dbReference>
<reference evidence="6" key="3">
    <citation type="journal article" date="2022" name="BMC Genomics">
        <title>Comparative genome analysis of mycobacteria focusing on tRNA and non-coding RNA.</title>
        <authorList>
            <person name="Behra P.R.K."/>
            <person name="Pettersson B.M.F."/>
            <person name="Ramesh M."/>
            <person name="Das S."/>
            <person name="Dasgupta S."/>
            <person name="Kirsebom L.A."/>
        </authorList>
    </citation>
    <scope>NUCLEOTIDE SEQUENCE</scope>
    <source>
        <strain evidence="6">DSM 44203</strain>
    </source>
</reference>
<dbReference type="PANTHER" id="PTHR38011">
    <property type="entry name" value="DIHYDROFOLATE REDUCTASE FAMILY PROTEIN (AFU_ORTHOLOGUE AFUA_8G06820)"/>
    <property type="match status" value="1"/>
</dbReference>
<dbReference type="EMBL" id="JACKTI010000036">
    <property type="protein sequence ID" value="MCV7024341.1"/>
    <property type="molecule type" value="Genomic_DNA"/>
</dbReference>
<dbReference type="GO" id="GO:0009231">
    <property type="term" value="P:riboflavin biosynthetic process"/>
    <property type="evidence" value="ECO:0007669"/>
    <property type="project" value="InterPro"/>
</dbReference>
<dbReference type="AlphaFoldDB" id="A0AAW5SK35"/>
<keyword evidence="7" id="KW-1185">Reference proteome</keyword>
<feature type="domain" description="Bacterial bifunctional deaminase-reductase C-terminal" evidence="4">
    <location>
        <begin position="27"/>
        <end position="215"/>
    </location>
</feature>
<dbReference type="InterPro" id="IPR024072">
    <property type="entry name" value="DHFR-like_dom_sf"/>
</dbReference>
<dbReference type="EMBL" id="BCTA01000020">
    <property type="protein sequence ID" value="GAT08076.1"/>
    <property type="molecule type" value="Genomic_DNA"/>
</dbReference>
<accession>A0AAW5SK35</accession>
<keyword evidence="2" id="KW-0521">NADP</keyword>
<evidence type="ECO:0000256" key="1">
    <source>
        <dbReference type="ARBA" id="ARBA00005104"/>
    </source>
</evidence>
<dbReference type="NCBIfam" id="NF010663">
    <property type="entry name" value="PRK14059.1-1"/>
    <property type="match status" value="1"/>
</dbReference>
<sequence>MSEELPLRAVSGLDELIDYYRAAPVGVRANMIFSADGAAAFAGRVGPLSDPTDQQLLVALRGFADVVLVGAATARAESYGPVKPSATAGRTARIAVVSRSGRLPDSLLADPAQRPILVTSARAVSEHGLDRDKRWELLIAGTDTVDVRAMVIELAQRGMGRVLCEGGPTLLDELVGADLVDEICVTLAPKLAGARLPGGGDGLLSAPTALRLDHVLNHRDYLYLKYSRR</sequence>
<evidence type="ECO:0000313" key="7">
    <source>
        <dbReference type="Proteomes" id="UP000069773"/>
    </source>
</evidence>
<evidence type="ECO:0000313" key="8">
    <source>
        <dbReference type="Proteomes" id="UP001207528"/>
    </source>
</evidence>
<dbReference type="Pfam" id="PF01872">
    <property type="entry name" value="RibD_C"/>
    <property type="match status" value="1"/>
</dbReference>
<dbReference type="Proteomes" id="UP001207528">
    <property type="component" value="Unassembled WGS sequence"/>
</dbReference>
<comment type="caution">
    <text evidence="6">The sequence shown here is derived from an EMBL/GenBank/DDBJ whole genome shotgun (WGS) entry which is preliminary data.</text>
</comment>